<keyword evidence="5" id="KW-0046">Antibiotic resistance</keyword>
<name>A0ABN2NYK1_9ACTN</name>
<evidence type="ECO:0000256" key="1">
    <source>
        <dbReference type="ARBA" id="ARBA00004202"/>
    </source>
</evidence>
<feature type="domain" description="ABC transporter" evidence="7">
    <location>
        <begin position="9"/>
        <end position="240"/>
    </location>
</feature>
<dbReference type="Proteomes" id="UP001501612">
    <property type="component" value="Unassembled WGS sequence"/>
</dbReference>
<gene>
    <name evidence="8" type="ORF">GCM10009737_05190</name>
</gene>
<proteinExistence type="predicted"/>
<dbReference type="InterPro" id="IPR027417">
    <property type="entry name" value="P-loop_NTPase"/>
</dbReference>
<evidence type="ECO:0000256" key="6">
    <source>
        <dbReference type="SAM" id="MobiDB-lite"/>
    </source>
</evidence>
<accession>A0ABN2NYK1</accession>
<keyword evidence="4 8" id="KW-0067">ATP-binding</keyword>
<dbReference type="PROSITE" id="PS00211">
    <property type="entry name" value="ABC_TRANSPORTER_1"/>
    <property type="match status" value="1"/>
</dbReference>
<comment type="subcellular location">
    <subcellularLocation>
        <location evidence="1">Cell membrane</location>
        <topology evidence="1">Peripheral membrane protein</topology>
    </subcellularLocation>
</comment>
<dbReference type="Gene3D" id="3.40.50.300">
    <property type="entry name" value="P-loop containing nucleotide triphosphate hydrolases"/>
    <property type="match status" value="1"/>
</dbReference>
<dbReference type="InterPro" id="IPR003593">
    <property type="entry name" value="AAA+_ATPase"/>
</dbReference>
<dbReference type="InterPro" id="IPR017871">
    <property type="entry name" value="ABC_transporter-like_CS"/>
</dbReference>
<dbReference type="CDD" id="cd03230">
    <property type="entry name" value="ABC_DR_subfamily_A"/>
    <property type="match status" value="1"/>
</dbReference>
<evidence type="ECO:0000313" key="9">
    <source>
        <dbReference type="Proteomes" id="UP001501612"/>
    </source>
</evidence>
<evidence type="ECO:0000313" key="8">
    <source>
        <dbReference type="EMBL" id="GAA1907324.1"/>
    </source>
</evidence>
<feature type="region of interest" description="Disordered" evidence="6">
    <location>
        <begin position="311"/>
        <end position="339"/>
    </location>
</feature>
<keyword evidence="3" id="KW-0547">Nucleotide-binding</keyword>
<evidence type="ECO:0000256" key="3">
    <source>
        <dbReference type="ARBA" id="ARBA00022741"/>
    </source>
</evidence>
<dbReference type="EMBL" id="BAAAMY010000001">
    <property type="protein sequence ID" value="GAA1907324.1"/>
    <property type="molecule type" value="Genomic_DNA"/>
</dbReference>
<dbReference type="SMART" id="SM00382">
    <property type="entry name" value="AAA"/>
    <property type="match status" value="1"/>
</dbReference>
<dbReference type="PANTHER" id="PTHR42711">
    <property type="entry name" value="ABC TRANSPORTER ATP-BINDING PROTEIN"/>
    <property type="match status" value="1"/>
</dbReference>
<dbReference type="Pfam" id="PF00005">
    <property type="entry name" value="ABC_tran"/>
    <property type="match status" value="1"/>
</dbReference>
<dbReference type="PANTHER" id="PTHR42711:SF16">
    <property type="entry name" value="ABC TRANSPORTER ATP-BINDING PROTEIN"/>
    <property type="match status" value="1"/>
</dbReference>
<protein>
    <submittedName>
        <fullName evidence="8">ABC transporter ATP-binding protein</fullName>
    </submittedName>
</protein>
<organism evidence="8 9">
    <name type="scientific">Nocardioides lentus</name>
    <dbReference type="NCBI Taxonomy" id="338077"/>
    <lineage>
        <taxon>Bacteria</taxon>
        <taxon>Bacillati</taxon>
        <taxon>Actinomycetota</taxon>
        <taxon>Actinomycetes</taxon>
        <taxon>Propionibacteriales</taxon>
        <taxon>Nocardioidaceae</taxon>
        <taxon>Nocardioides</taxon>
    </lineage>
</organism>
<keyword evidence="9" id="KW-1185">Reference proteome</keyword>
<keyword evidence="2" id="KW-0813">Transport</keyword>
<dbReference type="InterPro" id="IPR003439">
    <property type="entry name" value="ABC_transporter-like_ATP-bd"/>
</dbReference>
<sequence length="339" mass="35283">MTSTTDLAVTVRGLRKSYGGRAVVDGLDLDVPAGQVVGLIGANGAGKTTTVECLQGLRRPDAGEMRVLGLDPRRDAARLRRLVGSQLQSSALPDRLRVREAVALFAEAGSRDPATGSARRGDDLLAQFGLAERRRSPFAGLSGGEQQRLFLVLALLNRPRLVILDELTQGLDPAARREVWSAVAQLRDEGTTVLLVTHELAEAEALCDHVVAMRSGRVLDAGSPAELVARHAARATTAFTLPGAADALAAVRALPGVRTATAQGDLVTVEGDRRSIAHVGAWLVARGPDAVPADLRVDVPDLESALLTLLDAPEHDPGPAGATSAVGDPATSSLIGATS</sequence>
<feature type="compositionally biased region" description="Polar residues" evidence="6">
    <location>
        <begin position="330"/>
        <end position="339"/>
    </location>
</feature>
<evidence type="ECO:0000256" key="4">
    <source>
        <dbReference type="ARBA" id="ARBA00022840"/>
    </source>
</evidence>
<dbReference type="SUPFAM" id="SSF52540">
    <property type="entry name" value="P-loop containing nucleoside triphosphate hydrolases"/>
    <property type="match status" value="1"/>
</dbReference>
<dbReference type="RefSeq" id="WP_344003303.1">
    <property type="nucleotide sequence ID" value="NZ_BAAAMY010000001.1"/>
</dbReference>
<evidence type="ECO:0000256" key="2">
    <source>
        <dbReference type="ARBA" id="ARBA00022448"/>
    </source>
</evidence>
<comment type="caution">
    <text evidence="8">The sequence shown here is derived from an EMBL/GenBank/DDBJ whole genome shotgun (WGS) entry which is preliminary data.</text>
</comment>
<dbReference type="InterPro" id="IPR050763">
    <property type="entry name" value="ABC_transporter_ATP-binding"/>
</dbReference>
<dbReference type="GO" id="GO:0005524">
    <property type="term" value="F:ATP binding"/>
    <property type="evidence" value="ECO:0007669"/>
    <property type="project" value="UniProtKB-KW"/>
</dbReference>
<reference evidence="8 9" key="1">
    <citation type="journal article" date="2019" name="Int. J. Syst. Evol. Microbiol.">
        <title>The Global Catalogue of Microorganisms (GCM) 10K type strain sequencing project: providing services to taxonomists for standard genome sequencing and annotation.</title>
        <authorList>
            <consortium name="The Broad Institute Genomics Platform"/>
            <consortium name="The Broad Institute Genome Sequencing Center for Infectious Disease"/>
            <person name="Wu L."/>
            <person name="Ma J."/>
        </authorList>
    </citation>
    <scope>NUCLEOTIDE SEQUENCE [LARGE SCALE GENOMIC DNA]</scope>
    <source>
        <strain evidence="8 9">JCM 14046</strain>
    </source>
</reference>
<evidence type="ECO:0000259" key="7">
    <source>
        <dbReference type="PROSITE" id="PS50893"/>
    </source>
</evidence>
<evidence type="ECO:0000256" key="5">
    <source>
        <dbReference type="ARBA" id="ARBA00023251"/>
    </source>
</evidence>
<dbReference type="PROSITE" id="PS50893">
    <property type="entry name" value="ABC_TRANSPORTER_2"/>
    <property type="match status" value="1"/>
</dbReference>